<dbReference type="Pfam" id="PF01553">
    <property type="entry name" value="Acyltransferase"/>
    <property type="match status" value="1"/>
</dbReference>
<dbReference type="CDD" id="cd07990">
    <property type="entry name" value="LPLAT_LCLAT1-like"/>
    <property type="match status" value="1"/>
</dbReference>
<feature type="domain" description="Phospholipid/glycerol acyltransferase" evidence="5">
    <location>
        <begin position="92"/>
        <end position="216"/>
    </location>
</feature>
<dbReference type="Pfam" id="PF16076">
    <property type="entry name" value="Acyltransf_C"/>
    <property type="match status" value="1"/>
</dbReference>
<protein>
    <recommendedName>
        <fullName evidence="5">Phospholipid/glycerol acyltransferase domain-containing protein</fullName>
    </recommendedName>
</protein>
<dbReference type="GO" id="GO:0003841">
    <property type="term" value="F:1-acylglycerol-3-phosphate O-acyltransferase activity"/>
    <property type="evidence" value="ECO:0007669"/>
    <property type="project" value="TreeGrafter"/>
</dbReference>
<keyword evidence="4" id="KW-0472">Membrane</keyword>
<gene>
    <name evidence="6" type="ORF">SNE40_005507</name>
</gene>
<evidence type="ECO:0000313" key="6">
    <source>
        <dbReference type="EMBL" id="KAK6187496.1"/>
    </source>
</evidence>
<evidence type="ECO:0000313" key="7">
    <source>
        <dbReference type="Proteomes" id="UP001347796"/>
    </source>
</evidence>
<keyword evidence="7" id="KW-1185">Reference proteome</keyword>
<reference evidence="6 7" key="1">
    <citation type="submission" date="2024-01" db="EMBL/GenBank/DDBJ databases">
        <title>The genome of the rayed Mediterranean limpet Patella caerulea (Linnaeus, 1758).</title>
        <authorList>
            <person name="Anh-Thu Weber A."/>
            <person name="Halstead-Nussloch G."/>
        </authorList>
    </citation>
    <scope>NUCLEOTIDE SEQUENCE [LARGE SCALE GENOMIC DNA]</scope>
    <source>
        <strain evidence="6">AATW-2023a</strain>
        <tissue evidence="6">Whole specimen</tissue>
    </source>
</reference>
<feature type="transmembrane region" description="Helical" evidence="4">
    <location>
        <begin position="12"/>
        <end position="41"/>
    </location>
</feature>
<organism evidence="6 7">
    <name type="scientific">Patella caerulea</name>
    <name type="common">Rayed Mediterranean limpet</name>
    <dbReference type="NCBI Taxonomy" id="87958"/>
    <lineage>
        <taxon>Eukaryota</taxon>
        <taxon>Metazoa</taxon>
        <taxon>Spiralia</taxon>
        <taxon>Lophotrochozoa</taxon>
        <taxon>Mollusca</taxon>
        <taxon>Gastropoda</taxon>
        <taxon>Patellogastropoda</taxon>
        <taxon>Patelloidea</taxon>
        <taxon>Patellidae</taxon>
        <taxon>Patella</taxon>
    </lineage>
</organism>
<accession>A0AAN8Q4R1</accession>
<comment type="caution">
    <text evidence="6">The sequence shown here is derived from an EMBL/GenBank/DDBJ whole genome shotgun (WGS) entry which is preliminary data.</text>
</comment>
<evidence type="ECO:0000256" key="1">
    <source>
        <dbReference type="ARBA" id="ARBA00008655"/>
    </source>
</evidence>
<name>A0AAN8Q4R1_PATCE</name>
<dbReference type="InterPro" id="IPR002123">
    <property type="entry name" value="Plipid/glycerol_acylTrfase"/>
</dbReference>
<dbReference type="EMBL" id="JAZGQO010000004">
    <property type="protein sequence ID" value="KAK6187496.1"/>
    <property type="molecule type" value="Genomic_DNA"/>
</dbReference>
<proteinExistence type="inferred from homology"/>
<dbReference type="SUPFAM" id="SSF69593">
    <property type="entry name" value="Glycerol-3-phosphate (1)-acyltransferase"/>
    <property type="match status" value="1"/>
</dbReference>
<comment type="similarity">
    <text evidence="1">Belongs to the 1-acyl-sn-glycerol-3-phosphate acyltransferase family.</text>
</comment>
<keyword evidence="3" id="KW-0012">Acyltransferase</keyword>
<dbReference type="GO" id="GO:0012505">
    <property type="term" value="C:endomembrane system"/>
    <property type="evidence" value="ECO:0007669"/>
    <property type="project" value="TreeGrafter"/>
</dbReference>
<feature type="transmembrane region" description="Helical" evidence="4">
    <location>
        <begin position="312"/>
        <end position="329"/>
    </location>
</feature>
<keyword evidence="4" id="KW-0812">Transmembrane</keyword>
<evidence type="ECO:0000259" key="5">
    <source>
        <dbReference type="SMART" id="SM00563"/>
    </source>
</evidence>
<dbReference type="PANTHER" id="PTHR10983">
    <property type="entry name" value="1-ACYLGLYCEROL-3-PHOSPHATE ACYLTRANSFERASE-RELATED"/>
    <property type="match status" value="1"/>
</dbReference>
<dbReference type="PANTHER" id="PTHR10983:SF24">
    <property type="entry name" value="1-ACYLGLYCEROL-3-PHOSPHATE O-ACYLTRANSFERASE 3, ISOFORM E-RELATED"/>
    <property type="match status" value="1"/>
</dbReference>
<dbReference type="AlphaFoldDB" id="A0AAN8Q4R1"/>
<dbReference type="InterPro" id="IPR032098">
    <property type="entry name" value="Acyltransf_C"/>
</dbReference>
<keyword evidence="4" id="KW-1133">Transmembrane helix</keyword>
<sequence>MTMTIGQQIKTWFILHLLMGYVFVASGLIVCFLMLCACIVWPFNKHLYRKIIVHLAYAHWSLFISLGEWWSGSECLLYTSPEVLKMVGKEHILVVMNHKYDIDWLMTWLLAERFGMLGNCKIYGKEMLKYVPLIGWAWYFNESIFLKRNWESDKKTIENDLKKLTDYPDGYWVTCLLFPEGTRFTEDKHKASLEVSRSRGYPDMKHHLLPRPKGFILSIQNMKGKIPAVYDLTIAFPSDGPEPTLMNVIQGKSVTAHLLVRRFDLDKVPVDTDEEAAVWLRDLFQEKDEIFENFMQKQKFEGVPYKIPSRPYDLIITIFWFVLTCVPLFKYLGGIFLSGTILQQVICLTVITVASVGVRWMIGVTEIARGSHYGTENNKNHKKVN</sequence>
<feature type="transmembrane region" description="Helical" evidence="4">
    <location>
        <begin position="341"/>
        <end position="362"/>
    </location>
</feature>
<evidence type="ECO:0000256" key="2">
    <source>
        <dbReference type="ARBA" id="ARBA00022679"/>
    </source>
</evidence>
<evidence type="ECO:0000256" key="4">
    <source>
        <dbReference type="SAM" id="Phobius"/>
    </source>
</evidence>
<keyword evidence="2" id="KW-0808">Transferase</keyword>
<dbReference type="Proteomes" id="UP001347796">
    <property type="component" value="Unassembled WGS sequence"/>
</dbReference>
<dbReference type="SMART" id="SM00563">
    <property type="entry name" value="PlsC"/>
    <property type="match status" value="1"/>
</dbReference>
<evidence type="ECO:0000256" key="3">
    <source>
        <dbReference type="ARBA" id="ARBA00023315"/>
    </source>
</evidence>